<dbReference type="GO" id="GO:0043709">
    <property type="term" value="P:cell adhesion involved in single-species biofilm formation"/>
    <property type="evidence" value="ECO:0007669"/>
    <property type="project" value="TreeGrafter"/>
</dbReference>
<dbReference type="GO" id="GO:0005886">
    <property type="term" value="C:plasma membrane"/>
    <property type="evidence" value="ECO:0007669"/>
    <property type="project" value="TreeGrafter"/>
</dbReference>
<dbReference type="EC" id="2.7.7.65" evidence="2"/>
<dbReference type="Gene3D" id="3.30.70.270">
    <property type="match status" value="1"/>
</dbReference>
<feature type="domain" description="GGDEF" evidence="4">
    <location>
        <begin position="336"/>
        <end position="466"/>
    </location>
</feature>
<protein>
    <recommendedName>
        <fullName evidence="2">diguanylate cyclase</fullName>
        <ecNumber evidence="2">2.7.7.65</ecNumber>
    </recommendedName>
</protein>
<accession>A0A9X2BJM5</accession>
<dbReference type="InterPro" id="IPR001638">
    <property type="entry name" value="Solute-binding_3/MltF_N"/>
</dbReference>
<dbReference type="FunFam" id="3.30.70.270:FF:000001">
    <property type="entry name" value="Diguanylate cyclase domain protein"/>
    <property type="match status" value="1"/>
</dbReference>
<evidence type="ECO:0000256" key="1">
    <source>
        <dbReference type="ARBA" id="ARBA00001946"/>
    </source>
</evidence>
<dbReference type="RefSeq" id="WP_248008652.1">
    <property type="nucleotide sequence ID" value="NZ_JAJHVV010000005.1"/>
</dbReference>
<feature type="transmembrane region" description="Helical" evidence="3">
    <location>
        <begin position="9"/>
        <end position="29"/>
    </location>
</feature>
<dbReference type="Pfam" id="PF00990">
    <property type="entry name" value="GGDEF"/>
    <property type="match status" value="1"/>
</dbReference>
<dbReference type="InterPro" id="IPR050469">
    <property type="entry name" value="Diguanylate_Cyclase"/>
</dbReference>
<dbReference type="Proteomes" id="UP001139559">
    <property type="component" value="Unassembled WGS sequence"/>
</dbReference>
<dbReference type="AlphaFoldDB" id="A0A9X2BJM5"/>
<dbReference type="Gene3D" id="3.40.190.10">
    <property type="entry name" value="Periplasmic binding protein-like II"/>
    <property type="match status" value="2"/>
</dbReference>
<dbReference type="NCBIfam" id="TIGR00254">
    <property type="entry name" value="GGDEF"/>
    <property type="match status" value="1"/>
</dbReference>
<keyword evidence="3" id="KW-0812">Transmembrane</keyword>
<dbReference type="InterPro" id="IPR000160">
    <property type="entry name" value="GGDEF_dom"/>
</dbReference>
<evidence type="ECO:0000256" key="3">
    <source>
        <dbReference type="SAM" id="Phobius"/>
    </source>
</evidence>
<keyword evidence="3" id="KW-0472">Membrane</keyword>
<comment type="caution">
    <text evidence="5">The sequence shown here is derived from an EMBL/GenBank/DDBJ whole genome shotgun (WGS) entry which is preliminary data.</text>
</comment>
<dbReference type="EMBL" id="JAJHVV010000005">
    <property type="protein sequence ID" value="MCK6263572.1"/>
    <property type="molecule type" value="Genomic_DNA"/>
</dbReference>
<feature type="transmembrane region" description="Helical" evidence="3">
    <location>
        <begin position="269"/>
        <end position="288"/>
    </location>
</feature>
<dbReference type="PROSITE" id="PS50887">
    <property type="entry name" value="GGDEF"/>
    <property type="match status" value="1"/>
</dbReference>
<dbReference type="CDD" id="cd01949">
    <property type="entry name" value="GGDEF"/>
    <property type="match status" value="1"/>
</dbReference>
<dbReference type="PANTHER" id="PTHR45138">
    <property type="entry name" value="REGULATORY COMPONENTS OF SENSORY TRANSDUCTION SYSTEM"/>
    <property type="match status" value="1"/>
</dbReference>
<reference evidence="5" key="1">
    <citation type="submission" date="2021-11" db="EMBL/GenBank/DDBJ databases">
        <title>Vibrio ZSDE26 sp. nov. and Vibrio ZSDZ34 sp. nov., isolated from coastal seawater in Qingdao.</title>
        <authorList>
            <person name="Zhang P."/>
        </authorList>
    </citation>
    <scope>NUCLEOTIDE SEQUENCE</scope>
    <source>
        <strain evidence="5">ZSDE26</strain>
    </source>
</reference>
<keyword evidence="3" id="KW-1133">Transmembrane helix</keyword>
<dbReference type="InterPro" id="IPR029787">
    <property type="entry name" value="Nucleotide_cyclase"/>
</dbReference>
<gene>
    <name evidence="5" type="ORF">KP803_09840</name>
</gene>
<dbReference type="Pfam" id="PF00497">
    <property type="entry name" value="SBP_bac_3"/>
    <property type="match status" value="1"/>
</dbReference>
<keyword evidence="6" id="KW-1185">Reference proteome</keyword>
<dbReference type="GO" id="GO:1902201">
    <property type="term" value="P:negative regulation of bacterial-type flagellum-dependent cell motility"/>
    <property type="evidence" value="ECO:0007669"/>
    <property type="project" value="TreeGrafter"/>
</dbReference>
<dbReference type="PANTHER" id="PTHR45138:SF5">
    <property type="entry name" value="BIFUNCTIONAL PERIPLASMIC SUBSTRATE BINDING PROTEIN_CYTOPLASMIC DIGUANYLATE CYCLASE"/>
    <property type="match status" value="1"/>
</dbReference>
<comment type="cofactor">
    <cofactor evidence="1">
        <name>Mg(2+)</name>
        <dbReference type="ChEBI" id="CHEBI:18420"/>
    </cofactor>
</comment>
<proteinExistence type="predicted"/>
<name>A0A9X2BJM5_9VIBR</name>
<evidence type="ECO:0000313" key="6">
    <source>
        <dbReference type="Proteomes" id="UP001139559"/>
    </source>
</evidence>
<evidence type="ECO:0000256" key="2">
    <source>
        <dbReference type="ARBA" id="ARBA00012528"/>
    </source>
</evidence>
<dbReference type="InterPro" id="IPR043128">
    <property type="entry name" value="Rev_trsase/Diguanyl_cyclase"/>
</dbReference>
<dbReference type="CDD" id="cd13706">
    <property type="entry name" value="PBP2_HisK_like_1"/>
    <property type="match status" value="1"/>
</dbReference>
<evidence type="ECO:0000313" key="5">
    <source>
        <dbReference type="EMBL" id="MCK6263572.1"/>
    </source>
</evidence>
<dbReference type="GO" id="GO:0052621">
    <property type="term" value="F:diguanylate cyclase activity"/>
    <property type="evidence" value="ECO:0007669"/>
    <property type="project" value="UniProtKB-EC"/>
</dbReference>
<sequence length="466" mass="52886">MKLNHGRQLSFRVGIGFTLAIILIIVMIYTAPINAGSESVLRVANSKAWKPYSFINNSGEPEGILIDFWNEYAELNDVEVEFVLVDWNDSLEAIKDGRADVHGGLLWSEPREEFLDFAEPLFEIETQLYYHQKDVGNDISPLLNGEVADAIGAVKGGYEEYFARKEFPKANILVYSTTKELLIAANSGRVTAFVSDLLTSNFYLYSSKEPLSFVPVQYLYSGDLYPAVKKGNESLRNQVISGFTNLTDENRKGILQKWMYIETVYPTQTLWLVVVVVTAMILFFIAIFRRHMISRTKHLEDTNQRLMKLSLTDVLTGISNRRHFTDYIESLEKDGHTISVMIFDIDNFKNVNDTYGHTIGDEVIRFVAQVVKTELNSTMHFSRIGGEEFAIVALDLDFEAAKDLAQRVCRKVHQGNRSEGYLNQLSISVGCAFYEECSGNIDIVKADHLMYRAKKQGKNRVVVEKV</sequence>
<dbReference type="SMART" id="SM00267">
    <property type="entry name" value="GGDEF"/>
    <property type="match status" value="1"/>
</dbReference>
<evidence type="ECO:0000259" key="4">
    <source>
        <dbReference type="PROSITE" id="PS50887"/>
    </source>
</evidence>
<dbReference type="SMART" id="SM00062">
    <property type="entry name" value="PBPb"/>
    <property type="match status" value="1"/>
</dbReference>
<dbReference type="SUPFAM" id="SSF55073">
    <property type="entry name" value="Nucleotide cyclase"/>
    <property type="match status" value="1"/>
</dbReference>
<dbReference type="SUPFAM" id="SSF53850">
    <property type="entry name" value="Periplasmic binding protein-like II"/>
    <property type="match status" value="1"/>
</dbReference>
<organism evidence="5 6">
    <name type="scientific">Vibrio amylolyticus</name>
    <dbReference type="NCBI Taxonomy" id="2847292"/>
    <lineage>
        <taxon>Bacteria</taxon>
        <taxon>Pseudomonadati</taxon>
        <taxon>Pseudomonadota</taxon>
        <taxon>Gammaproteobacteria</taxon>
        <taxon>Vibrionales</taxon>
        <taxon>Vibrionaceae</taxon>
        <taxon>Vibrio</taxon>
    </lineage>
</organism>